<dbReference type="GO" id="GO:0006310">
    <property type="term" value="P:DNA recombination"/>
    <property type="evidence" value="ECO:0007669"/>
    <property type="project" value="UniProtKB-KW"/>
</dbReference>
<keyword evidence="1 2" id="KW-0238">DNA-binding</keyword>
<sequence length="298" mass="33638">MPDSSRSFWKGYLRLALISIPVRLVSAERTSAEIKFHQVDRVSKQRIRYVKSAPGRGEVAKEDIATAYEFEPGNYVFIEENELDALKLPSRHAIELTQFVDAAEIDPLYFDRPYYLLPDGEMAEEGYRVLRDALYESRKVGIGQLTLRGRENLVALFPDAKDHGLIVQTLRYAGELKDAGEIFSALAQDKPRLDMVQMAEDLIRTRSEAFDPKKFKNHYAAALRELVGEKLQKGEHVPVEEHVERGAKILDFMEALKRSVGAVAPSPENASPQRRPPRAKAPAKRAAKKPARATKRQA</sequence>
<feature type="compositionally biased region" description="Basic residues" evidence="3">
    <location>
        <begin position="275"/>
        <end position="298"/>
    </location>
</feature>
<dbReference type="KEGG" id="mbry:B1812_16505"/>
<dbReference type="PANTHER" id="PTHR41251">
    <property type="entry name" value="NON-HOMOLOGOUS END JOINING PROTEIN KU"/>
    <property type="match status" value="1"/>
</dbReference>
<dbReference type="AlphaFoldDB" id="A0A1W6MY07"/>
<comment type="subunit">
    <text evidence="2">Homodimer. Interacts with LigD.</text>
</comment>
<dbReference type="InterPro" id="IPR016194">
    <property type="entry name" value="SPOC-like_C_dom_sf"/>
</dbReference>
<organism evidence="5 6">
    <name type="scientific">Methylocystis bryophila</name>
    <dbReference type="NCBI Taxonomy" id="655015"/>
    <lineage>
        <taxon>Bacteria</taxon>
        <taxon>Pseudomonadati</taxon>
        <taxon>Pseudomonadota</taxon>
        <taxon>Alphaproteobacteria</taxon>
        <taxon>Hyphomicrobiales</taxon>
        <taxon>Methylocystaceae</taxon>
        <taxon>Methylocystis</taxon>
    </lineage>
</organism>
<feature type="domain" description="Ku" evidence="4">
    <location>
        <begin position="56"/>
        <end position="189"/>
    </location>
</feature>
<evidence type="ECO:0000256" key="3">
    <source>
        <dbReference type="SAM" id="MobiDB-lite"/>
    </source>
</evidence>
<dbReference type="GO" id="GO:0006303">
    <property type="term" value="P:double-strand break repair via nonhomologous end joining"/>
    <property type="evidence" value="ECO:0007669"/>
    <property type="project" value="UniProtKB-UniRule"/>
</dbReference>
<dbReference type="PANTHER" id="PTHR41251:SF1">
    <property type="entry name" value="NON-HOMOLOGOUS END JOINING PROTEIN KU"/>
    <property type="match status" value="1"/>
</dbReference>
<evidence type="ECO:0000256" key="1">
    <source>
        <dbReference type="ARBA" id="ARBA00023125"/>
    </source>
</evidence>
<dbReference type="Gene3D" id="2.40.290.10">
    <property type="match status" value="1"/>
</dbReference>
<dbReference type="PIRSF" id="PIRSF006493">
    <property type="entry name" value="Prok_Ku"/>
    <property type="match status" value="1"/>
</dbReference>
<feature type="region of interest" description="Disordered" evidence="3">
    <location>
        <begin position="262"/>
        <end position="298"/>
    </location>
</feature>
<comment type="similarity">
    <text evidence="2">Belongs to the prokaryotic Ku family.</text>
</comment>
<keyword evidence="2" id="KW-0233">DNA recombination</keyword>
<keyword evidence="6" id="KW-1185">Reference proteome</keyword>
<dbReference type="STRING" id="655015.B1812_16505"/>
<dbReference type="InterPro" id="IPR006164">
    <property type="entry name" value="DNA_bd_Ku70/Ku80"/>
</dbReference>
<evidence type="ECO:0000259" key="4">
    <source>
        <dbReference type="SMART" id="SM00559"/>
    </source>
</evidence>
<name>A0A1W6MY07_9HYPH</name>
<dbReference type="Pfam" id="PF02735">
    <property type="entry name" value="Ku"/>
    <property type="match status" value="1"/>
</dbReference>
<dbReference type="SMART" id="SM00559">
    <property type="entry name" value="Ku78"/>
    <property type="match status" value="1"/>
</dbReference>
<protein>
    <recommendedName>
        <fullName evidence="2">Non-homologous end joining protein Ku</fullName>
    </recommendedName>
</protein>
<dbReference type="Proteomes" id="UP000193978">
    <property type="component" value="Chromosome"/>
</dbReference>
<dbReference type="RefSeq" id="WP_085772545.1">
    <property type="nucleotide sequence ID" value="NZ_AP027149.1"/>
</dbReference>
<proteinExistence type="inferred from homology"/>
<keyword evidence="2" id="KW-0234">DNA repair</keyword>
<dbReference type="EMBL" id="CP019948">
    <property type="protein sequence ID" value="ARN82419.1"/>
    <property type="molecule type" value="Genomic_DNA"/>
</dbReference>
<comment type="function">
    <text evidence="2">With LigD forms a non-homologous end joining (NHEJ) DNA repair enzyme, which repairs dsDNA breaks with reduced fidelity. Binds linear dsDNA with 5'- and 3'- overhangs but not closed circular dsDNA nor ssDNA. Recruits and stimulates the ligase activity of LigD.</text>
</comment>
<dbReference type="HAMAP" id="MF_01875">
    <property type="entry name" value="Prokaryotic_Ku"/>
    <property type="match status" value="1"/>
</dbReference>
<evidence type="ECO:0000313" key="6">
    <source>
        <dbReference type="Proteomes" id="UP000193978"/>
    </source>
</evidence>
<evidence type="ECO:0000313" key="5">
    <source>
        <dbReference type="EMBL" id="ARN82419.1"/>
    </source>
</evidence>
<accession>A0A1W6MY07</accession>
<dbReference type="OrthoDB" id="9780854at2"/>
<gene>
    <name evidence="2" type="primary">ku</name>
    <name evidence="5" type="ORF">B1812_16505</name>
</gene>
<evidence type="ECO:0000256" key="2">
    <source>
        <dbReference type="HAMAP-Rule" id="MF_01875"/>
    </source>
</evidence>
<dbReference type="NCBIfam" id="TIGR02772">
    <property type="entry name" value="Ku_bact"/>
    <property type="match status" value="1"/>
</dbReference>
<dbReference type="GO" id="GO:0003690">
    <property type="term" value="F:double-stranded DNA binding"/>
    <property type="evidence" value="ECO:0007669"/>
    <property type="project" value="UniProtKB-UniRule"/>
</dbReference>
<keyword evidence="2" id="KW-0227">DNA damage</keyword>
<dbReference type="InterPro" id="IPR009187">
    <property type="entry name" value="Prok_Ku"/>
</dbReference>
<dbReference type="SUPFAM" id="SSF100939">
    <property type="entry name" value="SPOC domain-like"/>
    <property type="match status" value="1"/>
</dbReference>
<reference evidence="5 6" key="1">
    <citation type="submission" date="2017-02" db="EMBL/GenBank/DDBJ databases">
        <authorList>
            <person name="Peterson S.W."/>
        </authorList>
    </citation>
    <scope>NUCLEOTIDE SEQUENCE [LARGE SCALE GENOMIC DNA]</scope>
    <source>
        <strain evidence="5 6">S285</strain>
    </source>
</reference>